<keyword evidence="3" id="KW-1185">Reference proteome</keyword>
<feature type="transmembrane region" description="Helical" evidence="1">
    <location>
        <begin position="20"/>
        <end position="38"/>
    </location>
</feature>
<reference evidence="2 3" key="1">
    <citation type="submission" date="2022-01" db="EMBL/GenBank/DDBJ databases">
        <authorList>
            <person name="Riesco R."/>
            <person name="Trujillo M.E."/>
        </authorList>
    </citation>
    <scope>NUCLEOTIDE SEQUENCE [LARGE SCALE GENOMIC DNA]</scope>
    <source>
        <strain evidence="2 3">NIE79</strain>
    </source>
</reference>
<keyword evidence="1" id="KW-0472">Membrane</keyword>
<evidence type="ECO:0000313" key="3">
    <source>
        <dbReference type="Proteomes" id="UP001201629"/>
    </source>
</evidence>
<dbReference type="EMBL" id="JAKKFD010000044">
    <property type="protein sequence ID" value="MCG5446018.1"/>
    <property type="molecule type" value="Genomic_DNA"/>
</dbReference>
<protein>
    <recommendedName>
        <fullName evidence="4">LPXTG cell wall anchor domain-containing protein</fullName>
    </recommendedName>
</protein>
<organism evidence="2 3">
    <name type="scientific">Micromonospora trifolii</name>
    <dbReference type="NCBI Taxonomy" id="2911208"/>
    <lineage>
        <taxon>Bacteria</taxon>
        <taxon>Bacillati</taxon>
        <taxon>Actinomycetota</taxon>
        <taxon>Actinomycetes</taxon>
        <taxon>Micromonosporales</taxon>
        <taxon>Micromonosporaceae</taxon>
        <taxon>Micromonospora</taxon>
    </lineage>
</organism>
<keyword evidence="1" id="KW-0812">Transmembrane</keyword>
<dbReference type="RefSeq" id="WP_238680957.1">
    <property type="nucleotide sequence ID" value="NZ_JAKKFD010000044.1"/>
</dbReference>
<sequence length="56" mass="5706">MRPGRALVGLTTSALSRGDIIGLVLGGVFVVGGALLLTRSGKIGRVKEVAATRRTS</sequence>
<keyword evidence="1" id="KW-1133">Transmembrane helix</keyword>
<gene>
    <name evidence="2" type="ORF">NIE79_004582</name>
</gene>
<accession>A0ABS9N855</accession>
<comment type="caution">
    <text evidence="2">The sequence shown here is derived from an EMBL/GenBank/DDBJ whole genome shotgun (WGS) entry which is preliminary data.</text>
</comment>
<evidence type="ECO:0008006" key="4">
    <source>
        <dbReference type="Google" id="ProtNLM"/>
    </source>
</evidence>
<evidence type="ECO:0000256" key="1">
    <source>
        <dbReference type="SAM" id="Phobius"/>
    </source>
</evidence>
<name>A0ABS9N855_9ACTN</name>
<evidence type="ECO:0000313" key="2">
    <source>
        <dbReference type="EMBL" id="MCG5446018.1"/>
    </source>
</evidence>
<dbReference type="Proteomes" id="UP001201629">
    <property type="component" value="Unassembled WGS sequence"/>
</dbReference>
<proteinExistence type="predicted"/>